<reference evidence="1 2" key="1">
    <citation type="submission" date="2019-08" db="EMBL/GenBank/DDBJ databases">
        <title>Parahaliea maris sp. nov., isolated from the surface seawater.</title>
        <authorList>
            <person name="Liu Y."/>
        </authorList>
    </citation>
    <scope>NUCLEOTIDE SEQUENCE [LARGE SCALE GENOMIC DNA]</scope>
    <source>
        <strain evidence="1 2">HSLHS9</strain>
    </source>
</reference>
<dbReference type="EMBL" id="VRZA01000006">
    <property type="protein sequence ID" value="TXS91374.1"/>
    <property type="molecule type" value="Genomic_DNA"/>
</dbReference>
<organism evidence="1 2">
    <name type="scientific">Parahaliea maris</name>
    <dbReference type="NCBI Taxonomy" id="2716870"/>
    <lineage>
        <taxon>Bacteria</taxon>
        <taxon>Pseudomonadati</taxon>
        <taxon>Pseudomonadota</taxon>
        <taxon>Gammaproteobacteria</taxon>
        <taxon>Cellvibrionales</taxon>
        <taxon>Halieaceae</taxon>
        <taxon>Parahaliea</taxon>
    </lineage>
</organism>
<dbReference type="AlphaFoldDB" id="A0A5C8ZUC6"/>
<protein>
    <submittedName>
        <fullName evidence="1">Uncharacterized protein</fullName>
    </submittedName>
</protein>
<sequence>MEWIETARQLFRSPKPTHFTNYRHCEECAEHDQALLDASIDTISLAELGSPGWDPICFATPEGVKYYMPALVRLSLESVDGDFYFGQLLFHLELDGPNNALYLACTPEQRAFVAAFVDHMILNYSEQLEQAYSVDEAFRTQAIWSGPVPQ</sequence>
<dbReference type="Proteomes" id="UP000321039">
    <property type="component" value="Unassembled WGS sequence"/>
</dbReference>
<evidence type="ECO:0000313" key="2">
    <source>
        <dbReference type="Proteomes" id="UP000321039"/>
    </source>
</evidence>
<evidence type="ECO:0000313" key="1">
    <source>
        <dbReference type="EMBL" id="TXS91374.1"/>
    </source>
</evidence>
<keyword evidence="2" id="KW-1185">Reference proteome</keyword>
<proteinExistence type="predicted"/>
<comment type="caution">
    <text evidence="1">The sequence shown here is derived from an EMBL/GenBank/DDBJ whole genome shotgun (WGS) entry which is preliminary data.</text>
</comment>
<gene>
    <name evidence="1" type="ORF">FV139_16760</name>
</gene>
<accession>A0A5C8ZUC6</accession>
<name>A0A5C8ZUC6_9GAMM</name>
<dbReference type="RefSeq" id="WP_148069608.1">
    <property type="nucleotide sequence ID" value="NZ_VRZA01000006.1"/>
</dbReference>